<evidence type="ECO:0000313" key="1">
    <source>
        <dbReference type="EMBL" id="KAL3310634.1"/>
    </source>
</evidence>
<proteinExistence type="predicted"/>
<name>A0ABD2PT35_9PLAT</name>
<organism evidence="1 2">
    <name type="scientific">Cichlidogyrus casuarinus</name>
    <dbReference type="NCBI Taxonomy" id="1844966"/>
    <lineage>
        <taxon>Eukaryota</taxon>
        <taxon>Metazoa</taxon>
        <taxon>Spiralia</taxon>
        <taxon>Lophotrochozoa</taxon>
        <taxon>Platyhelminthes</taxon>
        <taxon>Monogenea</taxon>
        <taxon>Monopisthocotylea</taxon>
        <taxon>Dactylogyridea</taxon>
        <taxon>Ancyrocephalidae</taxon>
        <taxon>Cichlidogyrus</taxon>
    </lineage>
</organism>
<gene>
    <name evidence="1" type="ORF">Ciccas_010795</name>
</gene>
<comment type="caution">
    <text evidence="1">The sequence shown here is derived from an EMBL/GenBank/DDBJ whole genome shotgun (WGS) entry which is preliminary data.</text>
</comment>
<sequence length="280" mass="32057">MLLGGWRENYPGGEDKEALRDAFSIRDKLHKDMGITPKNVISFVTNGELDRPRPDILPGTWQPAAGAYSKQLFRQRLEEYCAKPSCTDLLLIYLKNVATPEGTMLLWDMDGDSEANSEEYLTLHEFIQAVKTCGAREVVILADQNGGAQFYRRLRFNLRHGKSADLKKFTVVTAEPAPAMRRTRRSFQAPQMHTRAFKPGSLLTQKFLNLTIDPTDLHQFRRKLTDNLSEFLIFDGTDKSNDTVKRFSRGAVRPWVKSSRSAQAGHRTRFLPWLRARRKI</sequence>
<dbReference type="PANTHER" id="PTHR35842:SF1">
    <property type="entry name" value="SI:CH211-67E16.11"/>
    <property type="match status" value="1"/>
</dbReference>
<reference evidence="1 2" key="1">
    <citation type="submission" date="2024-11" db="EMBL/GenBank/DDBJ databases">
        <title>Adaptive evolution of stress response genes in parasites aligns with host niche diversity.</title>
        <authorList>
            <person name="Hahn C."/>
            <person name="Resl P."/>
        </authorList>
    </citation>
    <scope>NUCLEOTIDE SEQUENCE [LARGE SCALE GENOMIC DNA]</scope>
    <source>
        <strain evidence="1">EGGRZ-B1_66</strain>
        <tissue evidence="1">Body</tissue>
    </source>
</reference>
<dbReference type="AlphaFoldDB" id="A0ABD2PT35"/>
<dbReference type="Proteomes" id="UP001626550">
    <property type="component" value="Unassembled WGS sequence"/>
</dbReference>
<dbReference type="PANTHER" id="PTHR35842">
    <property type="entry name" value="SI:CH211-67E16.11"/>
    <property type="match status" value="1"/>
</dbReference>
<keyword evidence="2" id="KW-1185">Reference proteome</keyword>
<accession>A0ABD2PT35</accession>
<evidence type="ECO:0000313" key="2">
    <source>
        <dbReference type="Proteomes" id="UP001626550"/>
    </source>
</evidence>
<dbReference type="EMBL" id="JBJKFK010002781">
    <property type="protein sequence ID" value="KAL3310634.1"/>
    <property type="molecule type" value="Genomic_DNA"/>
</dbReference>
<protein>
    <submittedName>
        <fullName evidence="1">Uncharacterized protein</fullName>
    </submittedName>
</protein>